<dbReference type="PANTHER" id="PTHR48083:SF2">
    <property type="entry name" value="MEDIUM-CHAIN SPECIFIC ACYL-COA DEHYDROGENASE, MITOCHONDRIAL"/>
    <property type="match status" value="1"/>
</dbReference>
<dbReference type="InterPro" id="IPR036250">
    <property type="entry name" value="AcylCo_DH-like_C"/>
</dbReference>
<dbReference type="InterPro" id="IPR050741">
    <property type="entry name" value="Acyl-CoA_dehydrogenase"/>
</dbReference>
<reference evidence="9 10" key="1">
    <citation type="submission" date="2020-01" db="EMBL/GenBank/DDBJ databases">
        <title>Sphingomonas sp. strain CSW-10.</title>
        <authorList>
            <person name="Chen W.-M."/>
        </authorList>
    </citation>
    <scope>NUCLEOTIDE SEQUENCE [LARGE SCALE GENOMIC DNA]</scope>
    <source>
        <strain evidence="9 10">CSW-10</strain>
    </source>
</reference>
<comment type="similarity">
    <text evidence="2 6">Belongs to the acyl-CoA dehydrogenase family.</text>
</comment>
<dbReference type="FunFam" id="2.40.110.10:FF:000002">
    <property type="entry name" value="Acyl-CoA dehydrogenase fadE12"/>
    <property type="match status" value="1"/>
</dbReference>
<feature type="domain" description="Acyl-CoA dehydrogenase/oxidase C-terminal" evidence="7">
    <location>
        <begin position="263"/>
        <end position="414"/>
    </location>
</feature>
<dbReference type="InterPro" id="IPR006091">
    <property type="entry name" value="Acyl-CoA_Oxase/DH_mid-dom"/>
</dbReference>
<evidence type="ECO:0000259" key="7">
    <source>
        <dbReference type="Pfam" id="PF00441"/>
    </source>
</evidence>
<dbReference type="InterPro" id="IPR009100">
    <property type="entry name" value="AcylCoA_DH/oxidase_NM_dom_sf"/>
</dbReference>
<keyword evidence="10" id="KW-1185">Reference proteome</keyword>
<sequence>MDFNLPSDLVAYLAELDEFIANEIKPLEEQDDNIRFFDHRREWARTDFENGGLPRHEWELLLREASIRADKAGHWRFSAPKKYGGKDGSNLWMAVIRDRFAAKGLGLHNDLQNEHSIVGNFPFVAMFEHFGTPEQQEEFILGGFARQKRVAFGLTEPHHGSDATHMETTAVRETRDGVDGWLINGEKMWTTGMHVATHCATFCRTSGKNGDARGITCLLVPNPTEGLVIEEYLWTFNMPTDHPRISFTNVWVPDSAMLGPVDGGLAIAQSFVHQNRIRQAASSLGAATYCVEESVRYARERKPFGEELARNQGIQFPLVELATQCEMLRAFIYKTAWEMDQMEHVEIERALSDKISMCNYWGNRLVCEAADRAMQVHGGIGYSRHKPFEHIYRHHRRYRITEGAEEIQMRKVGAYLFGYLGPRKALFAK</sequence>
<accession>A0A6M4AX35</accession>
<feature type="domain" description="Acyl-CoA oxidase/dehydrogenase middle" evidence="8">
    <location>
        <begin position="151"/>
        <end position="249"/>
    </location>
</feature>
<dbReference type="InterPro" id="IPR009075">
    <property type="entry name" value="AcylCo_DH/oxidase_C"/>
</dbReference>
<dbReference type="KEGG" id="slan:GV829_05615"/>
<evidence type="ECO:0000259" key="8">
    <source>
        <dbReference type="Pfam" id="PF02770"/>
    </source>
</evidence>
<dbReference type="Proteomes" id="UP000503018">
    <property type="component" value="Chromosome"/>
</dbReference>
<dbReference type="Gene3D" id="1.20.140.10">
    <property type="entry name" value="Butyryl-CoA Dehydrogenase, subunit A, domain 3"/>
    <property type="match status" value="1"/>
</dbReference>
<dbReference type="RefSeq" id="WP_169948004.1">
    <property type="nucleotide sequence ID" value="NZ_CP053015.1"/>
</dbReference>
<gene>
    <name evidence="9" type="ORF">GV829_05615</name>
</gene>
<evidence type="ECO:0000256" key="4">
    <source>
        <dbReference type="ARBA" id="ARBA00022827"/>
    </source>
</evidence>
<dbReference type="GO" id="GO:0050660">
    <property type="term" value="F:flavin adenine dinucleotide binding"/>
    <property type="evidence" value="ECO:0007669"/>
    <property type="project" value="InterPro"/>
</dbReference>
<dbReference type="GO" id="GO:0033539">
    <property type="term" value="P:fatty acid beta-oxidation using acyl-CoA dehydrogenase"/>
    <property type="evidence" value="ECO:0007669"/>
    <property type="project" value="TreeGrafter"/>
</dbReference>
<evidence type="ECO:0000256" key="3">
    <source>
        <dbReference type="ARBA" id="ARBA00022630"/>
    </source>
</evidence>
<keyword evidence="4 6" id="KW-0274">FAD</keyword>
<dbReference type="InterPro" id="IPR046373">
    <property type="entry name" value="Acyl-CoA_Oxase/DH_mid-dom_sf"/>
</dbReference>
<keyword evidence="5 6" id="KW-0560">Oxidoreductase</keyword>
<dbReference type="Pfam" id="PF00441">
    <property type="entry name" value="Acyl-CoA_dh_1"/>
    <property type="match status" value="1"/>
</dbReference>
<evidence type="ECO:0000256" key="5">
    <source>
        <dbReference type="ARBA" id="ARBA00023002"/>
    </source>
</evidence>
<dbReference type="SUPFAM" id="SSF56645">
    <property type="entry name" value="Acyl-CoA dehydrogenase NM domain-like"/>
    <property type="match status" value="1"/>
</dbReference>
<dbReference type="Gene3D" id="2.40.110.10">
    <property type="entry name" value="Butyryl-CoA Dehydrogenase, subunit A, domain 2"/>
    <property type="match status" value="1"/>
</dbReference>
<dbReference type="GO" id="GO:0005737">
    <property type="term" value="C:cytoplasm"/>
    <property type="evidence" value="ECO:0007669"/>
    <property type="project" value="TreeGrafter"/>
</dbReference>
<dbReference type="InterPro" id="IPR037069">
    <property type="entry name" value="AcylCoA_DH/ox_N_sf"/>
</dbReference>
<evidence type="ECO:0000256" key="2">
    <source>
        <dbReference type="ARBA" id="ARBA00009347"/>
    </source>
</evidence>
<keyword evidence="3 6" id="KW-0285">Flavoprotein</keyword>
<comment type="cofactor">
    <cofactor evidence="1 6">
        <name>FAD</name>
        <dbReference type="ChEBI" id="CHEBI:57692"/>
    </cofactor>
</comment>
<name>A0A6M4AX35_9SPHN</name>
<dbReference type="GO" id="GO:0003995">
    <property type="term" value="F:acyl-CoA dehydrogenase activity"/>
    <property type="evidence" value="ECO:0007669"/>
    <property type="project" value="TreeGrafter"/>
</dbReference>
<evidence type="ECO:0000256" key="1">
    <source>
        <dbReference type="ARBA" id="ARBA00001974"/>
    </source>
</evidence>
<proteinExistence type="inferred from homology"/>
<protein>
    <submittedName>
        <fullName evidence="9">Acyl-CoA dehydrogenase family protein</fullName>
    </submittedName>
</protein>
<dbReference type="PANTHER" id="PTHR48083">
    <property type="entry name" value="MEDIUM-CHAIN SPECIFIC ACYL-COA DEHYDROGENASE, MITOCHONDRIAL-RELATED"/>
    <property type="match status" value="1"/>
</dbReference>
<dbReference type="AlphaFoldDB" id="A0A6M4AX35"/>
<dbReference type="SUPFAM" id="SSF47203">
    <property type="entry name" value="Acyl-CoA dehydrogenase C-terminal domain-like"/>
    <property type="match status" value="1"/>
</dbReference>
<organism evidence="9 10">
    <name type="scientific">Sphingomonas lacunae</name>
    <dbReference type="NCBI Taxonomy" id="2698828"/>
    <lineage>
        <taxon>Bacteria</taxon>
        <taxon>Pseudomonadati</taxon>
        <taxon>Pseudomonadota</taxon>
        <taxon>Alphaproteobacteria</taxon>
        <taxon>Sphingomonadales</taxon>
        <taxon>Sphingomonadaceae</taxon>
        <taxon>Sphingomonas</taxon>
    </lineage>
</organism>
<dbReference type="EMBL" id="CP053015">
    <property type="protein sequence ID" value="QJQ33595.1"/>
    <property type="molecule type" value="Genomic_DNA"/>
</dbReference>
<dbReference type="Pfam" id="PF02770">
    <property type="entry name" value="Acyl-CoA_dh_M"/>
    <property type="match status" value="1"/>
</dbReference>
<evidence type="ECO:0000313" key="10">
    <source>
        <dbReference type="Proteomes" id="UP000503018"/>
    </source>
</evidence>
<dbReference type="CDD" id="cd00567">
    <property type="entry name" value="ACAD"/>
    <property type="match status" value="1"/>
</dbReference>
<evidence type="ECO:0000313" key="9">
    <source>
        <dbReference type="EMBL" id="QJQ33595.1"/>
    </source>
</evidence>
<dbReference type="Gene3D" id="1.10.540.10">
    <property type="entry name" value="Acyl-CoA dehydrogenase/oxidase, N-terminal domain"/>
    <property type="match status" value="1"/>
</dbReference>
<dbReference type="FunFam" id="1.20.140.10:FF:000037">
    <property type="entry name" value="Similar to acyl-CoA dehydrogenase"/>
    <property type="match status" value="1"/>
</dbReference>
<evidence type="ECO:0000256" key="6">
    <source>
        <dbReference type="RuleBase" id="RU362125"/>
    </source>
</evidence>